<organism evidence="2">
    <name type="scientific">Aspergillus arachidicola</name>
    <dbReference type="NCBI Taxonomy" id="656916"/>
    <lineage>
        <taxon>Eukaryota</taxon>
        <taxon>Fungi</taxon>
        <taxon>Dikarya</taxon>
        <taxon>Ascomycota</taxon>
        <taxon>Pezizomycotina</taxon>
        <taxon>Eurotiomycetes</taxon>
        <taxon>Eurotiomycetidae</taxon>
        <taxon>Eurotiales</taxon>
        <taxon>Aspergillaceae</taxon>
        <taxon>Aspergillus</taxon>
        <taxon>Aspergillus subgen. Circumdati</taxon>
    </lineage>
</organism>
<keyword evidence="1" id="KW-0472">Membrane</keyword>
<accession>A0A5N6YPE7</accession>
<evidence type="ECO:0000313" key="2">
    <source>
        <dbReference type="EMBL" id="KAE8345400.1"/>
    </source>
</evidence>
<gene>
    <name evidence="2" type="ORF">BDV24DRAFT_125966</name>
</gene>
<proteinExistence type="predicted"/>
<sequence length="65" mass="7504">MTWGPAPIHNILGFFSRLVSIYMVYVYFSSTSVPLVARYCFVFGLRTSRSSAKLTFYLMLRIRGN</sequence>
<keyword evidence="1" id="KW-1133">Transmembrane helix</keyword>
<protein>
    <submittedName>
        <fullName evidence="2">Uncharacterized protein</fullName>
    </submittedName>
</protein>
<feature type="transmembrane region" description="Helical" evidence="1">
    <location>
        <begin position="20"/>
        <end position="41"/>
    </location>
</feature>
<name>A0A5N6YPE7_9EURO</name>
<dbReference type="Proteomes" id="UP000325558">
    <property type="component" value="Unassembled WGS sequence"/>
</dbReference>
<keyword evidence="1" id="KW-0812">Transmembrane</keyword>
<reference evidence="2" key="1">
    <citation type="submission" date="2019-04" db="EMBL/GenBank/DDBJ databases">
        <title>Friends and foes A comparative genomics study of 23 Aspergillus species from section Flavi.</title>
        <authorList>
            <consortium name="DOE Joint Genome Institute"/>
            <person name="Kjaerbolling I."/>
            <person name="Vesth T."/>
            <person name="Frisvad J.C."/>
            <person name="Nybo J.L."/>
            <person name="Theobald S."/>
            <person name="Kildgaard S."/>
            <person name="Isbrandt T."/>
            <person name="Kuo A."/>
            <person name="Sato A."/>
            <person name="Lyhne E.K."/>
            <person name="Kogle M.E."/>
            <person name="Wiebenga A."/>
            <person name="Kun R.S."/>
            <person name="Lubbers R.J."/>
            <person name="Makela M.R."/>
            <person name="Barry K."/>
            <person name="Chovatia M."/>
            <person name="Clum A."/>
            <person name="Daum C."/>
            <person name="Haridas S."/>
            <person name="He G."/>
            <person name="LaButti K."/>
            <person name="Lipzen A."/>
            <person name="Mondo S."/>
            <person name="Riley R."/>
            <person name="Salamov A."/>
            <person name="Simmons B.A."/>
            <person name="Magnuson J.K."/>
            <person name="Henrissat B."/>
            <person name="Mortensen U.H."/>
            <person name="Larsen T.O."/>
            <person name="Devries R.P."/>
            <person name="Grigoriev I.V."/>
            <person name="Machida M."/>
            <person name="Baker S.E."/>
            <person name="Andersen M.R."/>
        </authorList>
    </citation>
    <scope>NUCLEOTIDE SEQUENCE</scope>
    <source>
        <strain evidence="2">CBS 117612</strain>
    </source>
</reference>
<evidence type="ECO:0000256" key="1">
    <source>
        <dbReference type="SAM" id="Phobius"/>
    </source>
</evidence>
<dbReference type="AlphaFoldDB" id="A0A5N6YPE7"/>
<dbReference type="EMBL" id="ML737120">
    <property type="protein sequence ID" value="KAE8345400.1"/>
    <property type="molecule type" value="Genomic_DNA"/>
</dbReference>